<evidence type="ECO:0000256" key="8">
    <source>
        <dbReference type="ARBA" id="ARBA00023136"/>
    </source>
</evidence>
<dbReference type="GO" id="GO:0016887">
    <property type="term" value="F:ATP hydrolysis activity"/>
    <property type="evidence" value="ECO:0007669"/>
    <property type="project" value="InterPro"/>
</dbReference>
<dbReference type="SUPFAM" id="SSF52540">
    <property type="entry name" value="P-loop containing nucleoside triphosphate hydrolases"/>
    <property type="match status" value="1"/>
</dbReference>
<dbReference type="SMART" id="SM00382">
    <property type="entry name" value="AAA"/>
    <property type="match status" value="1"/>
</dbReference>
<feature type="transmembrane region" description="Helical" evidence="9">
    <location>
        <begin position="135"/>
        <end position="154"/>
    </location>
</feature>
<feature type="transmembrane region" description="Helical" evidence="9">
    <location>
        <begin position="256"/>
        <end position="277"/>
    </location>
</feature>
<keyword evidence="2" id="KW-0813">Transport</keyword>
<dbReference type="PROSITE" id="PS50893">
    <property type="entry name" value="ABC_TRANSPORTER_2"/>
    <property type="match status" value="1"/>
</dbReference>
<keyword evidence="8 9" id="KW-0472">Membrane</keyword>
<dbReference type="InterPro" id="IPR017871">
    <property type="entry name" value="ABC_transporter-like_CS"/>
</dbReference>
<evidence type="ECO:0000256" key="7">
    <source>
        <dbReference type="ARBA" id="ARBA00022989"/>
    </source>
</evidence>
<comment type="caution">
    <text evidence="12">The sequence shown here is derived from an EMBL/GenBank/DDBJ whole genome shotgun (WGS) entry which is preliminary data.</text>
</comment>
<dbReference type="SUPFAM" id="SSF90123">
    <property type="entry name" value="ABC transporter transmembrane region"/>
    <property type="match status" value="1"/>
</dbReference>
<feature type="transmembrane region" description="Helical" evidence="9">
    <location>
        <begin position="33"/>
        <end position="52"/>
    </location>
</feature>
<dbReference type="PANTHER" id="PTHR24221">
    <property type="entry name" value="ATP-BINDING CASSETTE SUB-FAMILY B"/>
    <property type="match status" value="1"/>
</dbReference>
<feature type="transmembrane region" description="Helical" evidence="9">
    <location>
        <begin position="226"/>
        <end position="244"/>
    </location>
</feature>
<organism evidence="12 13">
    <name type="scientific">Candidatus Ornithospirochaeta avicola</name>
    <dbReference type="NCBI Taxonomy" id="2840896"/>
    <lineage>
        <taxon>Bacteria</taxon>
        <taxon>Pseudomonadati</taxon>
        <taxon>Spirochaetota</taxon>
        <taxon>Spirochaetia</taxon>
        <taxon>Spirochaetales</taxon>
        <taxon>Spirochaetaceae</taxon>
        <taxon>Spirochaetaceae incertae sedis</taxon>
        <taxon>Candidatus Ornithospirochaeta</taxon>
    </lineage>
</organism>
<dbReference type="GO" id="GO:0140359">
    <property type="term" value="F:ABC-type transporter activity"/>
    <property type="evidence" value="ECO:0007669"/>
    <property type="project" value="InterPro"/>
</dbReference>
<dbReference type="GO" id="GO:0005886">
    <property type="term" value="C:plasma membrane"/>
    <property type="evidence" value="ECO:0007669"/>
    <property type="project" value="UniProtKB-SubCell"/>
</dbReference>
<keyword evidence="5" id="KW-0547">Nucleotide-binding</keyword>
<dbReference type="InterPro" id="IPR036640">
    <property type="entry name" value="ABC1_TM_sf"/>
</dbReference>
<gene>
    <name evidence="12" type="ORF">IAB12_05610</name>
</gene>
<dbReference type="PANTHER" id="PTHR24221:SF654">
    <property type="entry name" value="ATP-BINDING CASSETTE SUB-FAMILY B MEMBER 6"/>
    <property type="match status" value="1"/>
</dbReference>
<accession>A0A9D1PVA6</accession>
<dbReference type="Proteomes" id="UP000823936">
    <property type="component" value="Unassembled WGS sequence"/>
</dbReference>
<evidence type="ECO:0000256" key="4">
    <source>
        <dbReference type="ARBA" id="ARBA00022692"/>
    </source>
</evidence>
<evidence type="ECO:0000259" key="10">
    <source>
        <dbReference type="PROSITE" id="PS50893"/>
    </source>
</evidence>
<dbReference type="Gene3D" id="3.40.50.300">
    <property type="entry name" value="P-loop containing nucleotide triphosphate hydrolases"/>
    <property type="match status" value="1"/>
</dbReference>
<proteinExistence type="predicted"/>
<reference evidence="12" key="2">
    <citation type="submission" date="2021-04" db="EMBL/GenBank/DDBJ databases">
        <authorList>
            <person name="Gilroy R."/>
        </authorList>
    </citation>
    <scope>NUCLEOTIDE SEQUENCE</scope>
    <source>
        <strain evidence="12">Gambia11-129</strain>
    </source>
</reference>
<protein>
    <submittedName>
        <fullName evidence="12">ABC transporter ATP-binding protein/permease</fullName>
    </submittedName>
</protein>
<feature type="transmembrane region" description="Helical" evidence="9">
    <location>
        <begin position="104"/>
        <end position="129"/>
    </location>
</feature>
<keyword evidence="3" id="KW-1003">Cell membrane</keyword>
<keyword evidence="7 9" id="KW-1133">Transmembrane helix</keyword>
<keyword evidence="6 12" id="KW-0067">ATP-binding</keyword>
<dbReference type="EMBL" id="DXHU01000021">
    <property type="protein sequence ID" value="HIV99232.1"/>
    <property type="molecule type" value="Genomic_DNA"/>
</dbReference>
<dbReference type="InterPro" id="IPR039421">
    <property type="entry name" value="Type_1_exporter"/>
</dbReference>
<feature type="domain" description="ABC transporter" evidence="10">
    <location>
        <begin position="311"/>
        <end position="544"/>
    </location>
</feature>
<evidence type="ECO:0000259" key="11">
    <source>
        <dbReference type="PROSITE" id="PS50929"/>
    </source>
</evidence>
<dbReference type="InterPro" id="IPR011527">
    <property type="entry name" value="ABC1_TM_dom"/>
</dbReference>
<dbReference type="AlphaFoldDB" id="A0A9D1PVA6"/>
<evidence type="ECO:0000256" key="2">
    <source>
        <dbReference type="ARBA" id="ARBA00022448"/>
    </source>
</evidence>
<feature type="domain" description="ABC transmembrane type-1" evidence="11">
    <location>
        <begin position="1"/>
        <end position="279"/>
    </location>
</feature>
<sequence>MGLICAVIAASIVPQITQRIVDNVITGGKTALFLPYILALAFLYIVEAAGYYTEEYAADKLSAFSQKEMRRDLFSHIQKMDMNFFSKNNAAELMSRTKQDIENVGFTFGFIIVFSSELIFQIILYIFFIIKITPLGLIVPLCIMPFILLFAFLAERGGDKLYDKISDETAKMNETAGEAINGIRIVKAFGKSEKEMNRFDKKNMGFRRLNEKVDFLIADTTSPMSALARLMSVLNILVSGILVINGKMTLGQAVALNTYVIGLSFPMMDMGWILQAVSNAVASARKINRILDTESSVQDGEKEVEGEAVSIVFDHVSFSADNKKILSDVSFEIMPSKSLAIMGATGSGKSTICSLLLRFMDASDGKILVNGKDIREYRLKSLRERIALVSQDTFLFSDSIDSNISIGKKGIIKSSDISLALKLSDADEFVSRLSEKEKTVIGERGVGLSGGQKQRLSIARALAHSANLLILDDATSALDMETEKIIQRSVRNTYALSKIIIAHRISSVRDADEIIFLSDGQIAERGKHEDLMNKKGLYYRTYLAQYGEDMV</sequence>
<dbReference type="CDD" id="cd18542">
    <property type="entry name" value="ABC_6TM_YknU_like"/>
    <property type="match status" value="1"/>
</dbReference>
<name>A0A9D1PVA6_9SPIO</name>
<dbReference type="InterPro" id="IPR003593">
    <property type="entry name" value="AAA+_ATPase"/>
</dbReference>
<evidence type="ECO:0000256" key="3">
    <source>
        <dbReference type="ARBA" id="ARBA00022475"/>
    </source>
</evidence>
<evidence type="ECO:0000313" key="13">
    <source>
        <dbReference type="Proteomes" id="UP000823936"/>
    </source>
</evidence>
<evidence type="ECO:0000256" key="1">
    <source>
        <dbReference type="ARBA" id="ARBA00004651"/>
    </source>
</evidence>
<dbReference type="InterPro" id="IPR027417">
    <property type="entry name" value="P-loop_NTPase"/>
</dbReference>
<evidence type="ECO:0000256" key="6">
    <source>
        <dbReference type="ARBA" id="ARBA00022840"/>
    </source>
</evidence>
<comment type="subcellular location">
    <subcellularLocation>
        <location evidence="1">Cell membrane</location>
        <topology evidence="1">Multi-pass membrane protein</topology>
    </subcellularLocation>
</comment>
<dbReference type="PROSITE" id="PS00211">
    <property type="entry name" value="ABC_TRANSPORTER_1"/>
    <property type="match status" value="1"/>
</dbReference>
<evidence type="ECO:0000313" key="12">
    <source>
        <dbReference type="EMBL" id="HIV99232.1"/>
    </source>
</evidence>
<dbReference type="InterPro" id="IPR003439">
    <property type="entry name" value="ABC_transporter-like_ATP-bd"/>
</dbReference>
<dbReference type="GO" id="GO:0005524">
    <property type="term" value="F:ATP binding"/>
    <property type="evidence" value="ECO:0007669"/>
    <property type="project" value="UniProtKB-KW"/>
</dbReference>
<keyword evidence="4 9" id="KW-0812">Transmembrane</keyword>
<dbReference type="FunFam" id="3.40.50.300:FF:000221">
    <property type="entry name" value="Multidrug ABC transporter ATP-binding protein"/>
    <property type="match status" value="1"/>
</dbReference>
<dbReference type="Pfam" id="PF00005">
    <property type="entry name" value="ABC_tran"/>
    <property type="match status" value="1"/>
</dbReference>
<dbReference type="Gene3D" id="1.20.1560.10">
    <property type="entry name" value="ABC transporter type 1, transmembrane domain"/>
    <property type="match status" value="1"/>
</dbReference>
<dbReference type="Pfam" id="PF00664">
    <property type="entry name" value="ABC_membrane"/>
    <property type="match status" value="1"/>
</dbReference>
<evidence type="ECO:0000256" key="9">
    <source>
        <dbReference type="SAM" id="Phobius"/>
    </source>
</evidence>
<evidence type="ECO:0000256" key="5">
    <source>
        <dbReference type="ARBA" id="ARBA00022741"/>
    </source>
</evidence>
<dbReference type="GO" id="GO:0034040">
    <property type="term" value="F:ATPase-coupled lipid transmembrane transporter activity"/>
    <property type="evidence" value="ECO:0007669"/>
    <property type="project" value="TreeGrafter"/>
</dbReference>
<dbReference type="PROSITE" id="PS50929">
    <property type="entry name" value="ABC_TM1F"/>
    <property type="match status" value="1"/>
</dbReference>
<reference evidence="12" key="1">
    <citation type="journal article" date="2021" name="PeerJ">
        <title>Extensive microbial diversity within the chicken gut microbiome revealed by metagenomics and culture.</title>
        <authorList>
            <person name="Gilroy R."/>
            <person name="Ravi A."/>
            <person name="Getino M."/>
            <person name="Pursley I."/>
            <person name="Horton D.L."/>
            <person name="Alikhan N.F."/>
            <person name="Baker D."/>
            <person name="Gharbi K."/>
            <person name="Hall N."/>
            <person name="Watson M."/>
            <person name="Adriaenssens E.M."/>
            <person name="Foster-Nyarko E."/>
            <person name="Jarju S."/>
            <person name="Secka A."/>
            <person name="Antonio M."/>
            <person name="Oren A."/>
            <person name="Chaudhuri R.R."/>
            <person name="La Ragione R."/>
            <person name="Hildebrand F."/>
            <person name="Pallen M.J."/>
        </authorList>
    </citation>
    <scope>NUCLEOTIDE SEQUENCE</scope>
    <source>
        <strain evidence="12">Gambia11-129</strain>
    </source>
</reference>